<dbReference type="AlphaFoldDB" id="A0A915PJT2"/>
<organism evidence="1 2">
    <name type="scientific">Setaria digitata</name>
    <dbReference type="NCBI Taxonomy" id="48799"/>
    <lineage>
        <taxon>Eukaryota</taxon>
        <taxon>Metazoa</taxon>
        <taxon>Ecdysozoa</taxon>
        <taxon>Nematoda</taxon>
        <taxon>Chromadorea</taxon>
        <taxon>Rhabditida</taxon>
        <taxon>Spirurina</taxon>
        <taxon>Spiruromorpha</taxon>
        <taxon>Filarioidea</taxon>
        <taxon>Setariidae</taxon>
        <taxon>Setaria</taxon>
    </lineage>
</organism>
<dbReference type="WBParaSite" id="sdigi.contig11.g1213.t1">
    <property type="protein sequence ID" value="sdigi.contig11.g1213.t1"/>
    <property type="gene ID" value="sdigi.contig11.g1213"/>
</dbReference>
<evidence type="ECO:0000313" key="1">
    <source>
        <dbReference type="Proteomes" id="UP000887581"/>
    </source>
</evidence>
<protein>
    <submittedName>
        <fullName evidence="2">Uncharacterized protein</fullName>
    </submittedName>
</protein>
<name>A0A915PJT2_9BILA</name>
<reference evidence="2" key="1">
    <citation type="submission" date="2022-11" db="UniProtKB">
        <authorList>
            <consortium name="WormBaseParasite"/>
        </authorList>
    </citation>
    <scope>IDENTIFICATION</scope>
</reference>
<dbReference type="Proteomes" id="UP000887581">
    <property type="component" value="Unplaced"/>
</dbReference>
<evidence type="ECO:0000313" key="2">
    <source>
        <dbReference type="WBParaSite" id="sdigi.contig11.g1213.t1"/>
    </source>
</evidence>
<sequence>MIASGLTVIMYWQMVTNLFFLVGERAEGFSQRMLPYDLRENVPFEKYQKFIVKREVSSQIDTKYKSQIIEHCNDAESYYFAPLNECYRIYQTPRNNLDYTYAGDRNELAYGTSQYDYMYNCWELYRGKLLDVGEVAIKEKIELVKKMTVLFFRTTGQRDAVRVGFMISRNYEIMTLNGTFYDILDGVYVKMHAVEPCHNVCCVVIKSAGDEEVEMEQASCDDRFIIPNFFCQKEGNA</sequence>
<accession>A0A915PJT2</accession>
<proteinExistence type="predicted"/>
<keyword evidence="1" id="KW-1185">Reference proteome</keyword>